<organism evidence="1 2">
    <name type="scientific">Corynebacterium ulcerans FRC58</name>
    <dbReference type="NCBI Taxonomy" id="1408268"/>
    <lineage>
        <taxon>Bacteria</taxon>
        <taxon>Bacillati</taxon>
        <taxon>Actinomycetota</taxon>
        <taxon>Actinomycetes</taxon>
        <taxon>Mycobacteriales</taxon>
        <taxon>Corynebacteriaceae</taxon>
        <taxon>Corynebacterium</taxon>
    </lineage>
</organism>
<proteinExistence type="predicted"/>
<accession>A0ABN4H3Y2</accession>
<gene>
    <name evidence="1" type="ORF">CulFRC58_1252</name>
</gene>
<keyword evidence="2" id="KW-1185">Reference proteome</keyword>
<reference evidence="1 2" key="1">
    <citation type="journal article" date="2014" name="Int. J. Syst. Evol. Microbiol.">
        <title>Draft Genome Sequence of Corynebacterium ulcerans FRC58, Isolated from the Bronchitic Aspiration of a Patient in France.</title>
        <authorList>
            <person name="Silva Ado S."/>
            <person name="Barauna R.A."/>
            <person name="de Sa P.C."/>
            <person name="das Gracas D.A."/>
            <person name="Carneiro A.R."/>
            <person name="Thouvenin M."/>
            <person name="Azevedo V."/>
            <person name="Badell E."/>
            <person name="Guiso N."/>
            <person name="da Silva A.L."/>
            <person name="Ramos R.T."/>
        </authorList>
    </citation>
    <scope>NUCLEOTIDE SEQUENCE [LARGE SCALE GENOMIC DNA]</scope>
    <source>
        <strain evidence="1 2">FRC58</strain>
    </source>
</reference>
<name>A0ABN4H3Y2_CORUL</name>
<protein>
    <submittedName>
        <fullName evidence="1">Uncharacterized protein</fullName>
    </submittedName>
</protein>
<evidence type="ECO:0000313" key="1">
    <source>
        <dbReference type="EMBL" id="AKN77106.1"/>
    </source>
</evidence>
<dbReference type="Proteomes" id="UP000036185">
    <property type="component" value="Chromosome"/>
</dbReference>
<sequence>MLKIVVEVRENICKFPIVSVHYEIEVVTGMKVEIFGHIRKRTHGSSSKHDHSIVRR</sequence>
<dbReference type="EMBL" id="CP011913">
    <property type="protein sequence ID" value="AKN77106.1"/>
    <property type="molecule type" value="Genomic_DNA"/>
</dbReference>
<evidence type="ECO:0000313" key="2">
    <source>
        <dbReference type="Proteomes" id="UP000036185"/>
    </source>
</evidence>